<dbReference type="InterPro" id="IPR046341">
    <property type="entry name" value="SET_dom_sf"/>
</dbReference>
<gene>
    <name evidence="2" type="ORF">HOLleu_03094</name>
</gene>
<reference evidence="2" key="1">
    <citation type="submission" date="2021-10" db="EMBL/GenBank/DDBJ databases">
        <title>Tropical sea cucumber genome reveals ecological adaptation and Cuvierian tubules defense mechanism.</title>
        <authorList>
            <person name="Chen T."/>
        </authorList>
    </citation>
    <scope>NUCLEOTIDE SEQUENCE</scope>
    <source>
        <strain evidence="2">Nanhai2018</strain>
        <tissue evidence="2">Muscle</tissue>
    </source>
</reference>
<dbReference type="GO" id="GO:0003677">
    <property type="term" value="F:DNA binding"/>
    <property type="evidence" value="ECO:0007669"/>
    <property type="project" value="InterPro"/>
</dbReference>
<dbReference type="SUPFAM" id="SSF82199">
    <property type="entry name" value="SET domain"/>
    <property type="match status" value="1"/>
</dbReference>
<feature type="compositionally biased region" description="Polar residues" evidence="1">
    <location>
        <begin position="66"/>
        <end position="75"/>
    </location>
</feature>
<protein>
    <submittedName>
        <fullName evidence="2">Uncharacterized protein</fullName>
    </submittedName>
</protein>
<evidence type="ECO:0000313" key="3">
    <source>
        <dbReference type="Proteomes" id="UP001152320"/>
    </source>
</evidence>
<sequence>MLVDATHSSSTAKMVNDGVGRSMNCVMKQKKIDGKVCLCLFSFRDIEVDEELRYDYGQKDLPWRKQTASSPSEPSDTGLGEGDDQTTDSLPQTASSPPEPSDKTLREDDQTTDSLTTASLPSEPSDKTFGEDDQTTDSLPEQLQSSTSLNIDNDEADVFDLGDGSSNSSDDSDPALKGAPQHGSVTVGHFTKEKRNARYFCGKVLLKISRHLLKCHGDEVDVARLAAMNKKSQARSDGLDLLRNKGNFYYNKKVLAAGRGELIVSRRPPAQASATDYGPCPTCLGYFLKTDLWKHSHYHCVVQKDLGSARKGSKDIRVESELLEGVPQHDKKFIQEVTKHMRPDNISFITKRDKLILNLGQNLIRKCVGMDPVKRRNYVSQKMRESARLLIQLRQLKPGLTSWEEFLCPSQFNSAVAAVRAISGNGTEDLEDVDGFLHPSLALKLGHNIKKLATIKMVLSIKEGDSGRESEAKNFIKLLNADWANNAELKKTLKELKDGKGTIRQDYKRCQLLVLAKLTTFNKRRPGEVEQLRLDTFTQRKDFSKELEVIRKTLTPLEQKLSDDLDLLYIRGKRGRKVPLLIPPNCLAAMERLVELRHSAGIAAKNKYFFGRFGATMPLRASDSLRILSEEADLECPKLIRTTKLRKFMATLTQVLNMNDSHTEWLADHLGHSLGVHKDYYKLPSSTIEKSKVAKLLIAVDSSHAKQFVGKSLDEIDFDEIPLDGQGTEKEESDDDKEPQDEVEQDSEEELGTISDYLHAFNQN</sequence>
<proteinExistence type="predicted"/>
<feature type="compositionally biased region" description="Polar residues" evidence="1">
    <location>
        <begin position="136"/>
        <end position="151"/>
    </location>
</feature>
<dbReference type="Gene3D" id="2.170.270.10">
    <property type="entry name" value="SET domain"/>
    <property type="match status" value="1"/>
</dbReference>
<dbReference type="PANTHER" id="PTHR33480:SF1">
    <property type="entry name" value="TYR RECOMBINASE DOMAIN-CONTAINING PROTEIN"/>
    <property type="match status" value="1"/>
</dbReference>
<dbReference type="AlphaFoldDB" id="A0A9Q1CRI7"/>
<accession>A0A9Q1CRI7</accession>
<keyword evidence="3" id="KW-1185">Reference proteome</keyword>
<dbReference type="PANTHER" id="PTHR33480">
    <property type="entry name" value="SET DOMAIN-CONTAINING PROTEIN-RELATED"/>
    <property type="match status" value="1"/>
</dbReference>
<comment type="caution">
    <text evidence="2">The sequence shown here is derived from an EMBL/GenBank/DDBJ whole genome shotgun (WGS) entry which is preliminary data.</text>
</comment>
<dbReference type="EMBL" id="JAIZAY010000001">
    <property type="protein sequence ID" value="KAJ8050051.1"/>
    <property type="molecule type" value="Genomic_DNA"/>
</dbReference>
<feature type="region of interest" description="Disordered" evidence="1">
    <location>
        <begin position="718"/>
        <end position="755"/>
    </location>
</feature>
<feature type="compositionally biased region" description="Acidic residues" evidence="1">
    <location>
        <begin position="731"/>
        <end position="751"/>
    </location>
</feature>
<feature type="region of interest" description="Disordered" evidence="1">
    <location>
        <begin position="63"/>
        <end position="189"/>
    </location>
</feature>
<feature type="compositionally biased region" description="Polar residues" evidence="1">
    <location>
        <begin position="87"/>
        <end position="96"/>
    </location>
</feature>
<feature type="compositionally biased region" description="Basic and acidic residues" evidence="1">
    <location>
        <begin position="100"/>
        <end position="109"/>
    </location>
</feature>
<dbReference type="InterPro" id="IPR011010">
    <property type="entry name" value="DNA_brk_join_enz"/>
</dbReference>
<evidence type="ECO:0000313" key="2">
    <source>
        <dbReference type="EMBL" id="KAJ8050051.1"/>
    </source>
</evidence>
<dbReference type="Proteomes" id="UP001152320">
    <property type="component" value="Chromosome 1"/>
</dbReference>
<dbReference type="OrthoDB" id="5376140at2759"/>
<evidence type="ECO:0000256" key="1">
    <source>
        <dbReference type="SAM" id="MobiDB-lite"/>
    </source>
</evidence>
<name>A0A9Q1CRI7_HOLLE</name>
<dbReference type="SUPFAM" id="SSF56349">
    <property type="entry name" value="DNA breaking-rejoining enzymes"/>
    <property type="match status" value="1"/>
</dbReference>
<feature type="compositionally biased region" description="Polar residues" evidence="1">
    <location>
        <begin position="112"/>
        <end position="122"/>
    </location>
</feature>
<organism evidence="2 3">
    <name type="scientific">Holothuria leucospilota</name>
    <name type="common">Black long sea cucumber</name>
    <name type="synonym">Mertensiothuria leucospilota</name>
    <dbReference type="NCBI Taxonomy" id="206669"/>
    <lineage>
        <taxon>Eukaryota</taxon>
        <taxon>Metazoa</taxon>
        <taxon>Echinodermata</taxon>
        <taxon>Eleutherozoa</taxon>
        <taxon>Echinozoa</taxon>
        <taxon>Holothuroidea</taxon>
        <taxon>Aspidochirotacea</taxon>
        <taxon>Aspidochirotida</taxon>
        <taxon>Holothuriidae</taxon>
        <taxon>Holothuria</taxon>
    </lineage>
</organism>